<dbReference type="Proteomes" id="UP000013280">
    <property type="component" value="Unassembled WGS sequence"/>
</dbReference>
<dbReference type="PATRIC" id="fig|1264675.3.peg.1761"/>
<comment type="caution">
    <text evidence="1">The sequence shown here is derived from an EMBL/GenBank/DDBJ whole genome shotgun (WGS) entry which is preliminary data.</text>
</comment>
<dbReference type="SUPFAM" id="SSF52980">
    <property type="entry name" value="Restriction endonuclease-like"/>
    <property type="match status" value="1"/>
</dbReference>
<organism evidence="1 2">
    <name type="scientific">Ralstonia pickettii OR214</name>
    <dbReference type="NCBI Taxonomy" id="1264675"/>
    <lineage>
        <taxon>Bacteria</taxon>
        <taxon>Pseudomonadati</taxon>
        <taxon>Pseudomonadota</taxon>
        <taxon>Betaproteobacteria</taxon>
        <taxon>Burkholderiales</taxon>
        <taxon>Burkholderiaceae</taxon>
        <taxon>Ralstonia</taxon>
    </lineage>
</organism>
<accession>R0CNX1</accession>
<evidence type="ECO:0008006" key="3">
    <source>
        <dbReference type="Google" id="ProtNLM"/>
    </source>
</evidence>
<protein>
    <recommendedName>
        <fullName evidence="3">YaeQ family protein</fullName>
    </recommendedName>
</protein>
<dbReference type="InterPro" id="IPR011335">
    <property type="entry name" value="Restrct_endonuc-II-like"/>
</dbReference>
<dbReference type="Gene3D" id="3.10.640.10">
    <property type="entry name" value="Restriction endonuclease-like alpha-beta roll domain"/>
    <property type="match status" value="1"/>
</dbReference>
<dbReference type="InterPro" id="IPR038590">
    <property type="entry name" value="YaeQ_sf"/>
</dbReference>
<name>R0CNX1_RALPI</name>
<proteinExistence type="predicted"/>
<reference evidence="1 2" key="1">
    <citation type="journal article" date="2013" name="Genome Announc.">
        <title>Draft Genome Sequence for Ralstonia sp. Strain OR214, a Bacterium with Potential for Bioremediation.</title>
        <authorList>
            <person name="Utturkar S.M."/>
            <person name="Bollmann A."/>
            <person name="Brzoska R.M."/>
            <person name="Klingeman D.M."/>
            <person name="Epstein S.E."/>
            <person name="Palumbo A.V."/>
            <person name="Brown S.D."/>
        </authorList>
    </citation>
    <scope>NUCLEOTIDE SEQUENCE [LARGE SCALE GENOMIC DNA]</scope>
    <source>
        <strain evidence="1 2">OR214</strain>
    </source>
</reference>
<dbReference type="PANTHER" id="PTHR38784">
    <property type="entry name" value="SUCROSE PHOSPHORYLASE"/>
    <property type="match status" value="1"/>
</dbReference>
<dbReference type="SMART" id="SM01322">
    <property type="entry name" value="YaeQ"/>
    <property type="match status" value="1"/>
</dbReference>
<dbReference type="Pfam" id="PF07152">
    <property type="entry name" value="YaeQ"/>
    <property type="match status" value="1"/>
</dbReference>
<evidence type="ECO:0000313" key="2">
    <source>
        <dbReference type="Proteomes" id="UP000013280"/>
    </source>
</evidence>
<evidence type="ECO:0000313" key="1">
    <source>
        <dbReference type="EMBL" id="ENZ78336.1"/>
    </source>
</evidence>
<dbReference type="EMBL" id="APMQ01000004">
    <property type="protein sequence ID" value="ENZ78336.1"/>
    <property type="molecule type" value="Genomic_DNA"/>
</dbReference>
<sequence length="197" mass="22269">MRALPKTAHLPTTRMALKSTIYKVDLQIADMDRHYYANHALTVARHPSENDERMMVRVLAFARHASETLAFTRGLSEPDEPELWQRDLTDAIELWIDLGNPDDTRIRKASNRAEQVAVYTYSGNASRVWWQQTETKVTRFANVSVYEVAADTVAALAAMVERTMRLQVTIQDGDIWVANDADNVHVQLETLKAATAA</sequence>
<dbReference type="CDD" id="cd22368">
    <property type="entry name" value="YaeQ-like"/>
    <property type="match status" value="1"/>
</dbReference>
<dbReference type="PIRSF" id="PIRSF011484">
    <property type="entry name" value="YaeQ"/>
    <property type="match status" value="1"/>
</dbReference>
<dbReference type="InterPro" id="IPR009822">
    <property type="entry name" value="YaeQ"/>
</dbReference>
<dbReference type="AlphaFoldDB" id="R0CNX1"/>
<gene>
    <name evidence="1" type="ORF">OR214_01750</name>
</gene>
<dbReference type="PANTHER" id="PTHR38784:SF1">
    <property type="entry name" value="SUCROSE PHOSPHORYLASE"/>
    <property type="match status" value="1"/>
</dbReference>